<reference evidence="5" key="1">
    <citation type="journal article" date="2019" name="Int. J. Syst. Evol. Microbiol.">
        <title>The Global Catalogue of Microorganisms (GCM) 10K type strain sequencing project: providing services to taxonomists for standard genome sequencing and annotation.</title>
        <authorList>
            <consortium name="The Broad Institute Genomics Platform"/>
            <consortium name="The Broad Institute Genome Sequencing Center for Infectious Disease"/>
            <person name="Wu L."/>
            <person name="Ma J."/>
        </authorList>
    </citation>
    <scope>NUCLEOTIDE SEQUENCE [LARGE SCALE GENOMIC DNA]</scope>
    <source>
        <strain evidence="5">KCTC 42087</strain>
    </source>
</reference>
<feature type="compositionally biased region" description="Basic residues" evidence="2">
    <location>
        <begin position="597"/>
        <end position="612"/>
    </location>
</feature>
<feature type="compositionally biased region" description="Basic residues" evidence="2">
    <location>
        <begin position="691"/>
        <end position="703"/>
    </location>
</feature>
<comment type="caution">
    <text evidence="4">The sequence shown here is derived from an EMBL/GenBank/DDBJ whole genome shotgun (WGS) entry which is preliminary data.</text>
</comment>
<gene>
    <name evidence="4" type="ORF">ACFPZN_15810</name>
</gene>
<dbReference type="InterPro" id="IPR010095">
    <property type="entry name" value="Cas12f1-like_TNB"/>
</dbReference>
<evidence type="ECO:0000313" key="4">
    <source>
        <dbReference type="EMBL" id="MFC5747094.1"/>
    </source>
</evidence>
<feature type="domain" description="Cas12f1-like TNB" evidence="3">
    <location>
        <begin position="467"/>
        <end position="537"/>
    </location>
</feature>
<feature type="region of interest" description="Disordered" evidence="2">
    <location>
        <begin position="581"/>
        <end position="703"/>
    </location>
</feature>
<evidence type="ECO:0000256" key="1">
    <source>
        <dbReference type="ARBA" id="ARBA00023125"/>
    </source>
</evidence>
<feature type="compositionally biased region" description="Low complexity" evidence="2">
    <location>
        <begin position="656"/>
        <end position="665"/>
    </location>
</feature>
<dbReference type="Proteomes" id="UP001596074">
    <property type="component" value="Unassembled WGS sequence"/>
</dbReference>
<protein>
    <submittedName>
        <fullName evidence="4">Zinc ribbon domain-containing protein</fullName>
    </submittedName>
</protein>
<keyword evidence="1" id="KW-0238">DNA-binding</keyword>
<evidence type="ECO:0000256" key="2">
    <source>
        <dbReference type="SAM" id="MobiDB-lite"/>
    </source>
</evidence>
<keyword evidence="5" id="KW-1185">Reference proteome</keyword>
<dbReference type="RefSeq" id="WP_378282711.1">
    <property type="nucleotide sequence ID" value="NZ_JBHSON010000019.1"/>
</dbReference>
<evidence type="ECO:0000313" key="5">
    <source>
        <dbReference type="Proteomes" id="UP001596074"/>
    </source>
</evidence>
<proteinExistence type="predicted"/>
<sequence>MSRKQSRMQLLADGETGRTACAQTVLREGVDEKTGHVLTVAELAARTGWCADLAGRMAAAVLTQRWTAADVAALTSGVDAAGKALPSHAWMALRRLGWDVPDGALPEGVRVNDRIRRMAQEQAGRLLRSVRWRTALTAGILTTWPAAPNKRTVAEWDAVRAAVPDGRGLPGSVIKARTRQIARFERAHGRLPVDVFELEGVPNSARVLLLAACDAQQATLARHESDPGRAVLRVQLPTRPDPRSYADWTWVSCPIVLPSTVPARAVLHLPTLRPTVCPSGAKVRADLAFTHAVPAARRTGHTIALGVDWGLNTLLSAGACRLHPDGRITAMGHGGQFRAGGVLGKGHRLRRQSERLHAKISHYECLAPHLAHQHEQISGQVGGRAASADDQELVAAVRHSLLVAELKHTSARRTGLNAALAWAAARWAADQAIAARASVIYLEDLRSMEAKGQGRTHNTRMSQTVRGQITDRLRHIAAEHGIAVVTVPPRNTSKHCPACLVPLRHCKAPDRPTEPGWKWAICPAPSCGWQGDRDQGAWRRIAARGLTHQATTVVDRAGGRMAIGSVVDTLEAHAIIAAPTTCRGDRADRSKTDPTRPRKTHHHSRPVPRRRGVPSPDRPPGTQPGPAGRRPEGHAPQDPTTAPALPRAARRNQDVTTISITPTTTRPHRPRGAALGAGFHLHAHATPPRWTHPRHTPRMARDP</sequence>
<accession>A0ABW0ZUX4</accession>
<dbReference type="EMBL" id="JBHSON010000019">
    <property type="protein sequence ID" value="MFC5747094.1"/>
    <property type="molecule type" value="Genomic_DNA"/>
</dbReference>
<dbReference type="Pfam" id="PF07282">
    <property type="entry name" value="Cas12f1-like_TNB"/>
    <property type="match status" value="1"/>
</dbReference>
<name>A0ABW0ZUX4_9ACTN</name>
<feature type="compositionally biased region" description="Basic and acidic residues" evidence="2">
    <location>
        <begin position="583"/>
        <end position="596"/>
    </location>
</feature>
<feature type="compositionally biased region" description="Low complexity" evidence="2">
    <location>
        <begin position="672"/>
        <end position="689"/>
    </location>
</feature>
<evidence type="ECO:0000259" key="3">
    <source>
        <dbReference type="Pfam" id="PF07282"/>
    </source>
</evidence>
<organism evidence="4 5">
    <name type="scientific">Actinomadura rugatobispora</name>
    <dbReference type="NCBI Taxonomy" id="1994"/>
    <lineage>
        <taxon>Bacteria</taxon>
        <taxon>Bacillati</taxon>
        <taxon>Actinomycetota</taxon>
        <taxon>Actinomycetes</taxon>
        <taxon>Streptosporangiales</taxon>
        <taxon>Thermomonosporaceae</taxon>
        <taxon>Actinomadura</taxon>
    </lineage>
</organism>